<evidence type="ECO:0000313" key="2">
    <source>
        <dbReference type="Ensembl" id="ENSCCAP00000001491.1"/>
    </source>
</evidence>
<dbReference type="Ensembl" id="ENSCCAT00000010162.1">
    <property type="protein sequence ID" value="ENSCCAP00000001491.1"/>
    <property type="gene ID" value="ENSCCAG00000009204.1"/>
</dbReference>
<sequence length="88" mass="10259">MAKQHPDFIFCHKQAGVASERLYEKRDGKCVICDAYYNYGSYQEHCVICGCPGVSDAYYCKECTIQEDRDGCPKILFYECKKYAFKKR</sequence>
<evidence type="ECO:0000256" key="1">
    <source>
        <dbReference type="ARBA" id="ARBA00008626"/>
    </source>
</evidence>
<organism evidence="2 3">
    <name type="scientific">Cebus imitator</name>
    <name type="common">Panamanian white-faced capuchin</name>
    <name type="synonym">Cebus capucinus imitator</name>
    <dbReference type="NCBI Taxonomy" id="2715852"/>
    <lineage>
        <taxon>Eukaryota</taxon>
        <taxon>Metazoa</taxon>
        <taxon>Chordata</taxon>
        <taxon>Craniata</taxon>
        <taxon>Vertebrata</taxon>
        <taxon>Euteleostomi</taxon>
        <taxon>Mammalia</taxon>
        <taxon>Eutheria</taxon>
        <taxon>Euarchontoglires</taxon>
        <taxon>Primates</taxon>
        <taxon>Haplorrhini</taxon>
        <taxon>Platyrrhini</taxon>
        <taxon>Cebidae</taxon>
        <taxon>Cebinae</taxon>
        <taxon>Cebus</taxon>
    </lineage>
</organism>
<dbReference type="Pfam" id="PF03660">
    <property type="entry name" value="PHF5"/>
    <property type="match status" value="1"/>
</dbReference>
<comment type="similarity">
    <text evidence="1">Belongs to the PHF5 family.</text>
</comment>
<evidence type="ECO:0008006" key="4">
    <source>
        <dbReference type="Google" id="ProtNLM"/>
    </source>
</evidence>
<dbReference type="AlphaFoldDB" id="A0A2K5PCX5"/>
<reference evidence="2" key="2">
    <citation type="submission" date="2025-09" db="UniProtKB">
        <authorList>
            <consortium name="Ensembl"/>
        </authorList>
    </citation>
    <scope>IDENTIFICATION</scope>
</reference>
<dbReference type="GeneTree" id="ENSGT00390000018518"/>
<name>A0A2K5PCX5_CEBIM</name>
<protein>
    <recommendedName>
        <fullName evidence="4">PHD finger protein 5A</fullName>
    </recommendedName>
</protein>
<dbReference type="STRING" id="9516.ENSCCAP00000001491"/>
<proteinExistence type="inferred from homology"/>
<dbReference type="PANTHER" id="PTHR13120">
    <property type="entry name" value="PHD FINGER-LIKE DOMAIN-CONTAINING PROTEIN 5A"/>
    <property type="match status" value="1"/>
</dbReference>
<dbReference type="GO" id="GO:0000398">
    <property type="term" value="P:mRNA splicing, via spliceosome"/>
    <property type="evidence" value="ECO:0007669"/>
    <property type="project" value="InterPro"/>
</dbReference>
<reference evidence="2" key="1">
    <citation type="submission" date="2025-08" db="UniProtKB">
        <authorList>
            <consortium name="Ensembl"/>
        </authorList>
    </citation>
    <scope>IDENTIFICATION</scope>
</reference>
<keyword evidence="3" id="KW-1185">Reference proteome</keyword>
<evidence type="ECO:0000313" key="3">
    <source>
        <dbReference type="Proteomes" id="UP000233040"/>
    </source>
</evidence>
<dbReference type="Proteomes" id="UP000233040">
    <property type="component" value="Unassembled WGS sequence"/>
</dbReference>
<accession>A0A2K5PCX5</accession>
<dbReference type="InterPro" id="IPR005345">
    <property type="entry name" value="PHF5"/>
</dbReference>